<dbReference type="Proteomes" id="UP000229784">
    <property type="component" value="Unassembled WGS sequence"/>
</dbReference>
<keyword evidence="3 8" id="KW-0863">Zinc-finger</keyword>
<evidence type="ECO:0000313" key="13">
    <source>
        <dbReference type="Proteomes" id="UP000229784"/>
    </source>
</evidence>
<comment type="function">
    <text evidence="8">Participates actively in the response to hyperosmotic and heat shock by preventing the aggregation of stress-denatured proteins and by disaggregating proteins, also in an autonomous, DnaK-independent fashion. Unfolded proteins bind initially to DnaJ; upon interaction with the DnaJ-bound protein, DnaK hydrolyzes its bound ATP, resulting in the formation of a stable complex. GrpE releases ADP from DnaK; ATP binding to DnaK triggers the release of the substrate protein, thus completing the reaction cycle. Several rounds of ATP-dependent interactions between DnaJ, DnaK and GrpE are required for fully efficient folding. Also involved, together with DnaK and GrpE, in the DNA replication of plasmids through activation of initiation proteins.</text>
</comment>
<dbReference type="PRINTS" id="PR00625">
    <property type="entry name" value="JDOMAIN"/>
</dbReference>
<dbReference type="GO" id="GO:0005737">
    <property type="term" value="C:cytoplasm"/>
    <property type="evidence" value="ECO:0007669"/>
    <property type="project" value="UniProtKB-SubCell"/>
</dbReference>
<dbReference type="SUPFAM" id="SSF57938">
    <property type="entry name" value="DnaJ/Hsp40 cysteine-rich domain"/>
    <property type="match status" value="1"/>
</dbReference>
<evidence type="ECO:0000256" key="3">
    <source>
        <dbReference type="ARBA" id="ARBA00022771"/>
    </source>
</evidence>
<feature type="binding site" evidence="8">
    <location>
        <position position="175"/>
    </location>
    <ligand>
        <name>Zn(2+)</name>
        <dbReference type="ChEBI" id="CHEBI:29105"/>
        <label>2</label>
    </ligand>
</feature>
<keyword evidence="8" id="KW-0963">Cytoplasm</keyword>
<dbReference type="CDD" id="cd10747">
    <property type="entry name" value="DnaJ_C"/>
    <property type="match status" value="1"/>
</dbReference>
<feature type="binding site" evidence="8">
    <location>
        <position position="212"/>
    </location>
    <ligand>
        <name>Zn(2+)</name>
        <dbReference type="ChEBI" id="CHEBI:29105"/>
        <label>1</label>
    </ligand>
</feature>
<dbReference type="FunFam" id="2.60.260.20:FF:000005">
    <property type="entry name" value="Chaperone protein dnaJ 1, mitochondrial"/>
    <property type="match status" value="1"/>
</dbReference>
<dbReference type="SUPFAM" id="SSF46565">
    <property type="entry name" value="Chaperone J-domain"/>
    <property type="match status" value="1"/>
</dbReference>
<dbReference type="NCBIfam" id="NF008035">
    <property type="entry name" value="PRK10767.1"/>
    <property type="match status" value="1"/>
</dbReference>
<dbReference type="NCBIfam" id="TIGR02349">
    <property type="entry name" value="DnaJ_bact"/>
    <property type="match status" value="1"/>
</dbReference>
<evidence type="ECO:0000256" key="1">
    <source>
        <dbReference type="ARBA" id="ARBA00022723"/>
    </source>
</evidence>
<keyword evidence="4 8" id="KW-0862">Zinc</keyword>
<dbReference type="CDD" id="cd06257">
    <property type="entry name" value="DnaJ"/>
    <property type="match status" value="1"/>
</dbReference>
<dbReference type="PANTHER" id="PTHR43096:SF52">
    <property type="entry name" value="DNAJ HOMOLOG 1, MITOCHONDRIAL-RELATED"/>
    <property type="match status" value="1"/>
</dbReference>
<feature type="repeat" description="CXXCXGXG motif" evidence="8">
    <location>
        <begin position="155"/>
        <end position="162"/>
    </location>
</feature>
<evidence type="ECO:0000256" key="2">
    <source>
        <dbReference type="ARBA" id="ARBA00022737"/>
    </source>
</evidence>
<feature type="repeat" description="CXXCXGXG motif" evidence="8">
    <location>
        <begin position="172"/>
        <end position="179"/>
    </location>
</feature>
<evidence type="ECO:0000313" key="12">
    <source>
        <dbReference type="EMBL" id="PIU15613.1"/>
    </source>
</evidence>
<dbReference type="InterPro" id="IPR018253">
    <property type="entry name" value="DnaJ_domain_CS"/>
</dbReference>
<comment type="subunit">
    <text evidence="8">Homodimer.</text>
</comment>
<dbReference type="FunFam" id="2.10.230.10:FF:000002">
    <property type="entry name" value="Molecular chaperone DnaJ"/>
    <property type="match status" value="1"/>
</dbReference>
<organism evidence="12 13">
    <name type="scientific">bacterium (Candidatus Gribaldobacteria) CG08_land_8_20_14_0_20_39_15</name>
    <dbReference type="NCBI Taxonomy" id="2014273"/>
    <lineage>
        <taxon>Bacteria</taxon>
        <taxon>Candidatus Gribaldobacteria</taxon>
    </lineage>
</organism>
<feature type="binding site" evidence="8">
    <location>
        <position position="198"/>
    </location>
    <ligand>
        <name>Zn(2+)</name>
        <dbReference type="ChEBI" id="CHEBI:29105"/>
        <label>2</label>
    </ligand>
</feature>
<evidence type="ECO:0000256" key="6">
    <source>
        <dbReference type="ARBA" id="ARBA00061004"/>
    </source>
</evidence>
<dbReference type="HAMAP" id="MF_01152">
    <property type="entry name" value="DnaJ"/>
    <property type="match status" value="1"/>
</dbReference>
<dbReference type="SMART" id="SM00271">
    <property type="entry name" value="DnaJ"/>
    <property type="match status" value="1"/>
</dbReference>
<evidence type="ECO:0000256" key="7">
    <source>
        <dbReference type="ARBA" id="ARBA00067609"/>
    </source>
</evidence>
<feature type="binding site" evidence="8">
    <location>
        <position position="158"/>
    </location>
    <ligand>
        <name>Zn(2+)</name>
        <dbReference type="ChEBI" id="CHEBI:29105"/>
        <label>1</label>
    </ligand>
</feature>
<evidence type="ECO:0000256" key="8">
    <source>
        <dbReference type="HAMAP-Rule" id="MF_01152"/>
    </source>
</evidence>
<dbReference type="InterPro" id="IPR008971">
    <property type="entry name" value="HSP40/DnaJ_pept-bd"/>
</dbReference>
<feature type="repeat" description="CXXCXGXG motif" evidence="8">
    <location>
        <begin position="212"/>
        <end position="219"/>
    </location>
</feature>
<evidence type="ECO:0000256" key="4">
    <source>
        <dbReference type="ARBA" id="ARBA00022833"/>
    </source>
</evidence>
<dbReference type="GO" id="GO:0051082">
    <property type="term" value="F:unfolded protein binding"/>
    <property type="evidence" value="ECO:0007669"/>
    <property type="project" value="UniProtKB-UniRule"/>
</dbReference>
<keyword evidence="8" id="KW-0235">DNA replication</keyword>
<feature type="binding site" evidence="8">
    <location>
        <position position="172"/>
    </location>
    <ligand>
        <name>Zn(2+)</name>
        <dbReference type="ChEBI" id="CHEBI:29105"/>
        <label>2</label>
    </ligand>
</feature>
<feature type="binding site" evidence="8">
    <location>
        <position position="215"/>
    </location>
    <ligand>
        <name>Zn(2+)</name>
        <dbReference type="ChEBI" id="CHEBI:29105"/>
        <label>1</label>
    </ligand>
</feature>
<dbReference type="Pfam" id="PF00684">
    <property type="entry name" value="DnaJ_CXXCXGXG"/>
    <property type="match status" value="1"/>
</dbReference>
<dbReference type="Pfam" id="PF00226">
    <property type="entry name" value="DnaJ"/>
    <property type="match status" value="1"/>
</dbReference>
<dbReference type="GO" id="GO:0009408">
    <property type="term" value="P:response to heat"/>
    <property type="evidence" value="ECO:0007669"/>
    <property type="project" value="InterPro"/>
</dbReference>
<dbReference type="EMBL" id="PEXQ01000035">
    <property type="protein sequence ID" value="PIU15613.1"/>
    <property type="molecule type" value="Genomic_DNA"/>
</dbReference>
<evidence type="ECO:0000259" key="10">
    <source>
        <dbReference type="PROSITE" id="PS50076"/>
    </source>
</evidence>
<keyword evidence="2 8" id="KW-0677">Repeat</keyword>
<dbReference type="GO" id="GO:0042026">
    <property type="term" value="P:protein refolding"/>
    <property type="evidence" value="ECO:0007669"/>
    <property type="project" value="TreeGrafter"/>
</dbReference>
<accession>A0A2M6XUS7</accession>
<dbReference type="Gene3D" id="2.10.230.10">
    <property type="entry name" value="Heat shock protein DnaJ, cysteine-rich domain"/>
    <property type="match status" value="1"/>
</dbReference>
<sequence length="365" mass="40037">MSDYYQTLGINKTASQEEVKQAYHKLAHQYHPDKKGGNEKKFKEINEAYQILGNKEKRAQYDQFGRVFEGASAGGQSNGFGGFDFSSFAGGQGNNFDFGNFDFADIFSNLGFGVRPQKRKPKNKGADLEVEITIELKDTVKDLVKKISLSKMVKCSRCGGVGAEIGSQVKECFSCKGTGWVQQMKRFGPLTLSQDVICPECKGEGKIPEKPCNVCQGEGRFKEQEDIEVIVPAGVDTGQVLRVEGAGEAGKRGGEAGDLYVRISIKPHRLFERKGDNLFALVVIPFSLAALGGEIDLESLEGKKISLKIPAGSESGKVFRLSAKGIPHFNGWGRGDLFVELQVITPKKLSKKQKDLLEELRKEGL</sequence>
<dbReference type="GO" id="GO:0005524">
    <property type="term" value="F:ATP binding"/>
    <property type="evidence" value="ECO:0007669"/>
    <property type="project" value="InterPro"/>
</dbReference>
<protein>
    <recommendedName>
        <fullName evidence="7 8">Chaperone protein DnaJ</fullName>
    </recommendedName>
</protein>
<keyword evidence="8" id="KW-0346">Stress response</keyword>
<evidence type="ECO:0000259" key="11">
    <source>
        <dbReference type="PROSITE" id="PS51188"/>
    </source>
</evidence>
<comment type="domain">
    <text evidence="8">The J domain is necessary and sufficient to stimulate DnaK ATPase activity. Zinc center 1 plays an important role in the autonomous, DnaK-independent chaperone activity of DnaJ. Zinc center 2 is essential for interaction with DnaK and for DnaJ activity.</text>
</comment>
<keyword evidence="5 8" id="KW-0143">Chaperone</keyword>
<proteinExistence type="inferred from homology"/>
<dbReference type="AlphaFoldDB" id="A0A2M6XUS7"/>
<feature type="binding site" evidence="8">
    <location>
        <position position="155"/>
    </location>
    <ligand>
        <name>Zn(2+)</name>
        <dbReference type="ChEBI" id="CHEBI:29105"/>
        <label>1</label>
    </ligand>
</feature>
<dbReference type="InterPro" id="IPR036869">
    <property type="entry name" value="J_dom_sf"/>
</dbReference>
<dbReference type="InterPro" id="IPR001623">
    <property type="entry name" value="DnaJ_domain"/>
</dbReference>
<dbReference type="Gene3D" id="2.60.260.20">
    <property type="entry name" value="Urease metallochaperone UreE, N-terminal domain"/>
    <property type="match status" value="2"/>
</dbReference>
<comment type="cofactor">
    <cofactor evidence="8">
        <name>Zn(2+)</name>
        <dbReference type="ChEBI" id="CHEBI:29105"/>
    </cofactor>
    <text evidence="8">Binds 2 Zn(2+) ions per monomer.</text>
</comment>
<evidence type="ECO:0000256" key="9">
    <source>
        <dbReference type="PROSITE-ProRule" id="PRU00546"/>
    </source>
</evidence>
<dbReference type="PANTHER" id="PTHR43096">
    <property type="entry name" value="DNAJ HOMOLOG 1, MITOCHONDRIAL-RELATED"/>
    <property type="match status" value="1"/>
</dbReference>
<dbReference type="PROSITE" id="PS51188">
    <property type="entry name" value="ZF_CR"/>
    <property type="match status" value="1"/>
</dbReference>
<dbReference type="InterPro" id="IPR001305">
    <property type="entry name" value="HSP_DnaJ_Cys-rich_dom"/>
</dbReference>
<dbReference type="PROSITE" id="PS50076">
    <property type="entry name" value="DNAJ_2"/>
    <property type="match status" value="1"/>
</dbReference>
<dbReference type="PROSITE" id="PS00636">
    <property type="entry name" value="DNAJ_1"/>
    <property type="match status" value="1"/>
</dbReference>
<keyword evidence="1 8" id="KW-0479">Metal-binding</keyword>
<dbReference type="GO" id="GO:0031072">
    <property type="term" value="F:heat shock protein binding"/>
    <property type="evidence" value="ECO:0007669"/>
    <property type="project" value="InterPro"/>
</dbReference>
<feature type="binding site" evidence="8">
    <location>
        <position position="201"/>
    </location>
    <ligand>
        <name>Zn(2+)</name>
        <dbReference type="ChEBI" id="CHEBI:29105"/>
        <label>2</label>
    </ligand>
</feature>
<dbReference type="InterPro" id="IPR002939">
    <property type="entry name" value="DnaJ_C"/>
</dbReference>
<comment type="subcellular location">
    <subcellularLocation>
        <location evidence="8">Cytoplasm</location>
    </subcellularLocation>
</comment>
<comment type="caution">
    <text evidence="12">The sequence shown here is derived from an EMBL/GenBank/DDBJ whole genome shotgun (WGS) entry which is preliminary data.</text>
</comment>
<feature type="zinc finger region" description="CR-type" evidence="9">
    <location>
        <begin position="142"/>
        <end position="224"/>
    </location>
</feature>
<dbReference type="GO" id="GO:0008270">
    <property type="term" value="F:zinc ion binding"/>
    <property type="evidence" value="ECO:0007669"/>
    <property type="project" value="UniProtKB-UniRule"/>
</dbReference>
<reference evidence="13" key="1">
    <citation type="submission" date="2017-09" db="EMBL/GenBank/DDBJ databases">
        <title>Depth-based differentiation of microbial function through sediment-hosted aquifers and enrichment of novel symbionts in the deep terrestrial subsurface.</title>
        <authorList>
            <person name="Probst A.J."/>
            <person name="Ladd B."/>
            <person name="Jarett J.K."/>
            <person name="Geller-Mcgrath D.E."/>
            <person name="Sieber C.M.K."/>
            <person name="Emerson J.B."/>
            <person name="Anantharaman K."/>
            <person name="Thomas B.C."/>
            <person name="Malmstrom R."/>
            <person name="Stieglmeier M."/>
            <person name="Klingl A."/>
            <person name="Woyke T."/>
            <person name="Ryan C.M."/>
            <person name="Banfield J.F."/>
        </authorList>
    </citation>
    <scope>NUCLEOTIDE SEQUENCE [LARGE SCALE GENOMIC DNA]</scope>
</reference>
<dbReference type="InterPro" id="IPR012724">
    <property type="entry name" value="DnaJ"/>
</dbReference>
<feature type="domain" description="CR-type" evidence="11">
    <location>
        <begin position="142"/>
        <end position="224"/>
    </location>
</feature>
<feature type="repeat" description="CXXCXGXG motif" evidence="8">
    <location>
        <begin position="198"/>
        <end position="205"/>
    </location>
</feature>
<dbReference type="SUPFAM" id="SSF49493">
    <property type="entry name" value="HSP40/DnaJ peptide-binding domain"/>
    <property type="match status" value="2"/>
</dbReference>
<comment type="similarity">
    <text evidence="6 8">Belongs to the DnaJ family.</text>
</comment>
<gene>
    <name evidence="8 12" type="primary">dnaJ</name>
    <name evidence="12" type="ORF">COT20_01440</name>
</gene>
<dbReference type="Gene3D" id="1.10.287.110">
    <property type="entry name" value="DnaJ domain"/>
    <property type="match status" value="1"/>
</dbReference>
<dbReference type="GO" id="GO:0006260">
    <property type="term" value="P:DNA replication"/>
    <property type="evidence" value="ECO:0007669"/>
    <property type="project" value="UniProtKB-KW"/>
</dbReference>
<dbReference type="CDD" id="cd10719">
    <property type="entry name" value="DnaJ_zf"/>
    <property type="match status" value="1"/>
</dbReference>
<evidence type="ECO:0000256" key="5">
    <source>
        <dbReference type="ARBA" id="ARBA00023186"/>
    </source>
</evidence>
<dbReference type="Pfam" id="PF01556">
    <property type="entry name" value="DnaJ_C"/>
    <property type="match status" value="1"/>
</dbReference>
<dbReference type="InterPro" id="IPR036410">
    <property type="entry name" value="HSP_DnaJ_Cys-rich_dom_sf"/>
</dbReference>
<name>A0A2M6XUS7_9BACT</name>
<feature type="domain" description="J" evidence="10">
    <location>
        <begin position="3"/>
        <end position="65"/>
    </location>
</feature>